<reference evidence="2" key="1">
    <citation type="journal article" date="2022" name="Mol. Ecol. Resour.">
        <title>The genomes of chicory, endive, great burdock and yacon provide insights into Asteraceae palaeo-polyploidization history and plant inulin production.</title>
        <authorList>
            <person name="Fan W."/>
            <person name="Wang S."/>
            <person name="Wang H."/>
            <person name="Wang A."/>
            <person name="Jiang F."/>
            <person name="Liu H."/>
            <person name="Zhao H."/>
            <person name="Xu D."/>
            <person name="Zhang Y."/>
        </authorList>
    </citation>
    <scope>NUCLEOTIDE SEQUENCE [LARGE SCALE GENOMIC DNA]</scope>
    <source>
        <strain evidence="2">cv. Punajuju</strain>
    </source>
</reference>
<accession>A0ACB9GYF8</accession>
<dbReference type="EMBL" id="CM042009">
    <property type="protein sequence ID" value="KAI3788125.1"/>
    <property type="molecule type" value="Genomic_DNA"/>
</dbReference>
<evidence type="ECO:0000313" key="2">
    <source>
        <dbReference type="Proteomes" id="UP001055811"/>
    </source>
</evidence>
<gene>
    <name evidence="1" type="ORF">L2E82_00806</name>
</gene>
<keyword evidence="2" id="KW-1185">Reference proteome</keyword>
<name>A0ACB9GYF8_CICIN</name>
<dbReference type="Proteomes" id="UP001055811">
    <property type="component" value="Linkage Group LG01"/>
</dbReference>
<evidence type="ECO:0000313" key="1">
    <source>
        <dbReference type="EMBL" id="KAI3788125.1"/>
    </source>
</evidence>
<protein>
    <submittedName>
        <fullName evidence="1">Uncharacterized protein</fullName>
    </submittedName>
</protein>
<proteinExistence type="predicted"/>
<reference evidence="1 2" key="2">
    <citation type="journal article" date="2022" name="Mol. Ecol. Resour.">
        <title>The genomes of chicory, endive, great burdock and yacon provide insights into Asteraceae paleo-polyploidization history and plant inulin production.</title>
        <authorList>
            <person name="Fan W."/>
            <person name="Wang S."/>
            <person name="Wang H."/>
            <person name="Wang A."/>
            <person name="Jiang F."/>
            <person name="Liu H."/>
            <person name="Zhao H."/>
            <person name="Xu D."/>
            <person name="Zhang Y."/>
        </authorList>
    </citation>
    <scope>NUCLEOTIDE SEQUENCE [LARGE SCALE GENOMIC DNA]</scope>
    <source>
        <strain evidence="2">cv. Punajuju</strain>
        <tissue evidence="1">Leaves</tissue>
    </source>
</reference>
<sequence>MIVLVYKTSTGFLLKRPNVQIDGQSNHITTIENYVKSKACEENKNVDEPPQVLVIDYMKRLLKEMKDTKEEIYKILNEQMGNAFQII</sequence>
<comment type="caution">
    <text evidence="1">The sequence shown here is derived from an EMBL/GenBank/DDBJ whole genome shotgun (WGS) entry which is preliminary data.</text>
</comment>
<organism evidence="1 2">
    <name type="scientific">Cichorium intybus</name>
    <name type="common">Chicory</name>
    <dbReference type="NCBI Taxonomy" id="13427"/>
    <lineage>
        <taxon>Eukaryota</taxon>
        <taxon>Viridiplantae</taxon>
        <taxon>Streptophyta</taxon>
        <taxon>Embryophyta</taxon>
        <taxon>Tracheophyta</taxon>
        <taxon>Spermatophyta</taxon>
        <taxon>Magnoliopsida</taxon>
        <taxon>eudicotyledons</taxon>
        <taxon>Gunneridae</taxon>
        <taxon>Pentapetalae</taxon>
        <taxon>asterids</taxon>
        <taxon>campanulids</taxon>
        <taxon>Asterales</taxon>
        <taxon>Asteraceae</taxon>
        <taxon>Cichorioideae</taxon>
        <taxon>Cichorieae</taxon>
        <taxon>Cichoriinae</taxon>
        <taxon>Cichorium</taxon>
    </lineage>
</organism>